<name>A0A8J5I3V0_9STRA</name>
<dbReference type="EMBL" id="JAENGY010002266">
    <property type="protein sequence ID" value="KAG6944840.1"/>
    <property type="molecule type" value="Genomic_DNA"/>
</dbReference>
<gene>
    <name evidence="1" type="ORF">JG688_00016883</name>
</gene>
<evidence type="ECO:0000313" key="2">
    <source>
        <dbReference type="Proteomes" id="UP000709295"/>
    </source>
</evidence>
<sequence>MIDRLHNEAMEADIPCAVPFGTACSHCHPRAERLSEGDLTGYMYLLSCVISAFSLNVGMSFVSALIAALEQALRPHSVLGFVRPHHSRNALHQDVPRLPCISVGRKSSPTNTMTSLILVRLRGFIAHDSLNCPPSRAARVAQWWRRGRKDTPRTANPRLTVTLALYTIA</sequence>
<evidence type="ECO:0000313" key="1">
    <source>
        <dbReference type="EMBL" id="KAG6944840.1"/>
    </source>
</evidence>
<proteinExistence type="predicted"/>
<organism evidence="1 2">
    <name type="scientific">Phytophthora aleatoria</name>
    <dbReference type="NCBI Taxonomy" id="2496075"/>
    <lineage>
        <taxon>Eukaryota</taxon>
        <taxon>Sar</taxon>
        <taxon>Stramenopiles</taxon>
        <taxon>Oomycota</taxon>
        <taxon>Peronosporomycetes</taxon>
        <taxon>Peronosporales</taxon>
        <taxon>Peronosporaceae</taxon>
        <taxon>Phytophthora</taxon>
    </lineage>
</organism>
<reference evidence="1" key="1">
    <citation type="submission" date="2021-01" db="EMBL/GenBank/DDBJ databases">
        <title>Phytophthora aleatoria, a newly-described species from Pinus radiata is distinct from Phytophthora cactorum isolates based on comparative genomics.</title>
        <authorList>
            <person name="Mcdougal R."/>
            <person name="Panda P."/>
            <person name="Williams N."/>
            <person name="Studholme D.J."/>
        </authorList>
    </citation>
    <scope>NUCLEOTIDE SEQUENCE</scope>
    <source>
        <strain evidence="1">NZFS 4037</strain>
    </source>
</reference>
<keyword evidence="2" id="KW-1185">Reference proteome</keyword>
<dbReference type="PROSITE" id="PS51257">
    <property type="entry name" value="PROKAR_LIPOPROTEIN"/>
    <property type="match status" value="1"/>
</dbReference>
<protein>
    <submittedName>
        <fullName evidence="1">Uncharacterized protein</fullName>
    </submittedName>
</protein>
<comment type="caution">
    <text evidence="1">The sequence shown here is derived from an EMBL/GenBank/DDBJ whole genome shotgun (WGS) entry which is preliminary data.</text>
</comment>
<dbReference type="Proteomes" id="UP000709295">
    <property type="component" value="Unassembled WGS sequence"/>
</dbReference>
<accession>A0A8J5I3V0</accession>
<dbReference type="AlphaFoldDB" id="A0A8J5I3V0"/>